<comment type="caution">
    <text evidence="2">The sequence shown here is derived from an EMBL/GenBank/DDBJ whole genome shotgun (WGS) entry which is preliminary data.</text>
</comment>
<proteinExistence type="predicted"/>
<dbReference type="EMBL" id="JADYXP020000001">
    <property type="protein sequence ID" value="KAL0134818.1"/>
    <property type="molecule type" value="Genomic_DNA"/>
</dbReference>
<dbReference type="Proteomes" id="UP001430953">
    <property type="component" value="Unassembled WGS sequence"/>
</dbReference>
<accession>A0AAW2H5W6</accession>
<organism evidence="2 3">
    <name type="scientific">Cardiocondyla obscurior</name>
    <dbReference type="NCBI Taxonomy" id="286306"/>
    <lineage>
        <taxon>Eukaryota</taxon>
        <taxon>Metazoa</taxon>
        <taxon>Ecdysozoa</taxon>
        <taxon>Arthropoda</taxon>
        <taxon>Hexapoda</taxon>
        <taxon>Insecta</taxon>
        <taxon>Pterygota</taxon>
        <taxon>Neoptera</taxon>
        <taxon>Endopterygota</taxon>
        <taxon>Hymenoptera</taxon>
        <taxon>Apocrita</taxon>
        <taxon>Aculeata</taxon>
        <taxon>Formicoidea</taxon>
        <taxon>Formicidae</taxon>
        <taxon>Myrmicinae</taxon>
        <taxon>Cardiocondyla</taxon>
    </lineage>
</organism>
<name>A0AAW2H5W6_9HYME</name>
<reference evidence="2 3" key="1">
    <citation type="submission" date="2023-03" db="EMBL/GenBank/DDBJ databases">
        <title>High recombination rates correlate with genetic variation in Cardiocondyla obscurior ants.</title>
        <authorList>
            <person name="Errbii M."/>
        </authorList>
    </citation>
    <scope>NUCLEOTIDE SEQUENCE [LARGE SCALE GENOMIC DNA]</scope>
    <source>
        <strain evidence="2">Alpha-2009</strain>
        <tissue evidence="2">Whole body</tissue>
    </source>
</reference>
<evidence type="ECO:0000313" key="3">
    <source>
        <dbReference type="Proteomes" id="UP001430953"/>
    </source>
</evidence>
<evidence type="ECO:0000256" key="1">
    <source>
        <dbReference type="SAM" id="MobiDB-lite"/>
    </source>
</evidence>
<gene>
    <name evidence="2" type="ORF">PUN28_001532</name>
</gene>
<feature type="region of interest" description="Disordered" evidence="1">
    <location>
        <begin position="18"/>
        <end position="48"/>
    </location>
</feature>
<feature type="compositionally biased region" description="Acidic residues" evidence="1">
    <location>
        <begin position="21"/>
        <end position="37"/>
    </location>
</feature>
<evidence type="ECO:0000313" key="2">
    <source>
        <dbReference type="EMBL" id="KAL0134818.1"/>
    </source>
</evidence>
<keyword evidence="3" id="KW-1185">Reference proteome</keyword>
<dbReference type="AlphaFoldDB" id="A0AAW2H5W6"/>
<protein>
    <submittedName>
        <fullName evidence="2">Uncharacterized protein</fullName>
    </submittedName>
</protein>
<sequence length="136" mass="14813">MLEYPRVVFFLEEGEKRYDVGDDGNDGDDDDENDDVYESNQNGKGTALGDAARSVCGFRKCLVHARRILPDISNIPRGGGGLGQASCFGGATLSIIVAVTPPLRIETVYSVGKHSVAEKLRFKSKVNEFRAFVSQI</sequence>